<accession>A0A0G4I635</accession>
<dbReference type="EMBL" id="CDMZ01005259">
    <property type="protein sequence ID" value="CEM52470.1"/>
    <property type="molecule type" value="Genomic_DNA"/>
</dbReference>
<protein>
    <submittedName>
        <fullName evidence="1">Uncharacterized protein</fullName>
    </submittedName>
</protein>
<dbReference type="VEuPathDB" id="CryptoDB:Cvel_36238"/>
<organism evidence="1">
    <name type="scientific">Chromera velia CCMP2878</name>
    <dbReference type="NCBI Taxonomy" id="1169474"/>
    <lineage>
        <taxon>Eukaryota</taxon>
        <taxon>Sar</taxon>
        <taxon>Alveolata</taxon>
        <taxon>Colpodellida</taxon>
        <taxon>Chromeraceae</taxon>
        <taxon>Chromera</taxon>
    </lineage>
</organism>
<dbReference type="AlphaFoldDB" id="A0A0G4I635"/>
<proteinExistence type="predicted"/>
<name>A0A0G4I635_9ALVE</name>
<gene>
    <name evidence="1" type="ORF">Cvel_36238</name>
</gene>
<reference evidence="1" key="1">
    <citation type="submission" date="2014-11" db="EMBL/GenBank/DDBJ databases">
        <authorList>
            <person name="Otto D Thomas"/>
            <person name="Naeem Raeece"/>
        </authorList>
    </citation>
    <scope>NUCLEOTIDE SEQUENCE</scope>
</reference>
<evidence type="ECO:0000313" key="1">
    <source>
        <dbReference type="EMBL" id="CEM52470.1"/>
    </source>
</evidence>
<sequence length="100" mass="10862">MGNRGGRANSGVRYVTVPQNQTNGVFVVDGQVPRYDCGCMTARGRHELLAWCPHSTVAQCSAFCNQNYGQGGGNRPCPRVTWNRQTPILSLGVDEFFLGG</sequence>